<organism evidence="1 2">
    <name type="scientific">Mycobacterium phage Rem711</name>
    <dbReference type="NCBI Taxonomy" id="2079285"/>
    <lineage>
        <taxon>Viruses</taxon>
        <taxon>Duplodnaviria</taxon>
        <taxon>Heunggongvirae</taxon>
        <taxon>Uroviricota</taxon>
        <taxon>Caudoviricetes</taxon>
        <taxon>Trigintaduovirus</taxon>
        <taxon>Trigintaduovirus rem711</taxon>
    </lineage>
</organism>
<evidence type="ECO:0000313" key="1">
    <source>
        <dbReference type="EMBL" id="AUV60836.1"/>
    </source>
</evidence>
<keyword evidence="2" id="KW-1185">Reference proteome</keyword>
<accession>A0A2K9VEY6</accession>
<dbReference type="Proteomes" id="UP000241185">
    <property type="component" value="Segment"/>
</dbReference>
<name>A0A2K9VEY6_9CAUD</name>
<protein>
    <submittedName>
        <fullName evidence="1">Uncharacterized protein</fullName>
    </submittedName>
</protein>
<dbReference type="EMBL" id="MG770216">
    <property type="protein sequence ID" value="AUV60836.1"/>
    <property type="molecule type" value="Genomic_DNA"/>
</dbReference>
<proteinExistence type="predicted"/>
<sequence length="137" mass="14432">MSSFIRERVVPLAWLAAAALIIGAAAGGSAPHAHAFSAGVSLRIDVAWNGGNCWDRAGIKPRDDDERFLAPFYVPGCRDAATNFQFATPGEWFGADPHIGNAFSVSCTVTNVATGRIVLIDYARKGDGHNATCLGKA</sequence>
<evidence type="ECO:0000313" key="2">
    <source>
        <dbReference type="Proteomes" id="UP000241185"/>
    </source>
</evidence>
<reference evidence="2" key="1">
    <citation type="submission" date="2018-01" db="EMBL/GenBank/DDBJ databases">
        <authorList>
            <person name="Gatt S.M."/>
            <person name="Isern S."/>
            <person name="Jenkins M."/>
            <person name="Tan A.L."/>
            <person name="Michael S.F."/>
            <person name="Moore R.E."/>
            <person name="Ware V.C."/>
            <person name="Garlena R.A."/>
            <person name="Russell D.A."/>
            <person name="Pope W.H."/>
            <person name="Jacobs-Sera D."/>
            <person name="Hendrix R.W."/>
            <person name="Hatfull G.F."/>
        </authorList>
    </citation>
    <scope>NUCLEOTIDE SEQUENCE [LARGE SCALE GENOMIC DNA]</scope>
</reference>
<gene>
    <name evidence="1" type="ORF">SEA_REM711_58</name>
</gene>